<dbReference type="EMBL" id="JABZTM010000043">
    <property type="protein sequence ID" value="MBF1446751.1"/>
    <property type="molecule type" value="Genomic_DNA"/>
</dbReference>
<evidence type="ECO:0000313" key="2">
    <source>
        <dbReference type="Proteomes" id="UP000787419"/>
    </source>
</evidence>
<name>A0A9D6A9T5_9BACT</name>
<reference evidence="1" key="1">
    <citation type="submission" date="2020-04" db="EMBL/GenBank/DDBJ databases">
        <title>Deep metagenomics examines the oral microbiome during advanced dental caries in children, revealing novel taxa and co-occurrences with host molecules.</title>
        <authorList>
            <person name="Baker J.L."/>
            <person name="Morton J.T."/>
            <person name="Dinis M."/>
            <person name="Alvarez R."/>
            <person name="Tran N.C."/>
            <person name="Knight R."/>
            <person name="Edlund A."/>
        </authorList>
    </citation>
    <scope>NUCLEOTIDE SEQUENCE</scope>
    <source>
        <strain evidence="1">JCVI_32_bin.50</strain>
    </source>
</reference>
<sequence>MKKISLLALNSMNVSELQQVQGGYAGPKVCSCVCVGPVKPSIEQDGSSSSFQSEPEDCADCGAINAHKVLNN</sequence>
<proteinExistence type="predicted"/>
<accession>A0A9D6A9T5</accession>
<dbReference type="AlphaFoldDB" id="A0A9D6A9T5"/>
<protein>
    <submittedName>
        <fullName evidence="1">Uncharacterized protein</fullName>
    </submittedName>
</protein>
<comment type="caution">
    <text evidence="1">The sequence shown here is derived from an EMBL/GenBank/DDBJ whole genome shotgun (WGS) entry which is preliminary data.</text>
</comment>
<organism evidence="1 2">
    <name type="scientific">Prevotella nigrescens</name>
    <dbReference type="NCBI Taxonomy" id="28133"/>
    <lineage>
        <taxon>Bacteria</taxon>
        <taxon>Pseudomonadati</taxon>
        <taxon>Bacteroidota</taxon>
        <taxon>Bacteroidia</taxon>
        <taxon>Bacteroidales</taxon>
        <taxon>Prevotellaceae</taxon>
        <taxon>Prevotella</taxon>
    </lineage>
</organism>
<evidence type="ECO:0000313" key="1">
    <source>
        <dbReference type="EMBL" id="MBF1446751.1"/>
    </source>
</evidence>
<dbReference type="RefSeq" id="WP_211791880.1">
    <property type="nucleotide sequence ID" value="NZ_CAJZDG010000122.1"/>
</dbReference>
<gene>
    <name evidence="1" type="ORF">HXN55_05120</name>
</gene>
<dbReference type="Proteomes" id="UP000787419">
    <property type="component" value="Unassembled WGS sequence"/>
</dbReference>